<keyword evidence="4" id="KW-1185">Reference proteome</keyword>
<dbReference type="InterPro" id="IPR002509">
    <property type="entry name" value="NODB_dom"/>
</dbReference>
<keyword evidence="1" id="KW-0732">Signal</keyword>
<organism evidence="3 4">
    <name type="scientific">Fretibacterium fastidiosum</name>
    <dbReference type="NCBI Taxonomy" id="651822"/>
    <lineage>
        <taxon>Bacteria</taxon>
        <taxon>Thermotogati</taxon>
        <taxon>Synergistota</taxon>
        <taxon>Synergistia</taxon>
        <taxon>Synergistales</taxon>
        <taxon>Aminobacteriaceae</taxon>
        <taxon>Fretibacterium</taxon>
    </lineage>
</organism>
<dbReference type="Proteomes" id="UP000008957">
    <property type="component" value="Chromosome"/>
</dbReference>
<gene>
    <name evidence="3" type="ORF">SY1_21550</name>
</gene>
<dbReference type="InterPro" id="IPR011330">
    <property type="entry name" value="Glyco_hydro/deAcase_b/a-brl"/>
</dbReference>
<protein>
    <submittedName>
        <fullName evidence="3">Predicted xylanase/chitin deacetylase</fullName>
    </submittedName>
</protein>
<feature type="domain" description="NodB homology" evidence="2">
    <location>
        <begin position="59"/>
        <end position="300"/>
    </location>
</feature>
<name>A0AB94IYL7_9BACT</name>
<proteinExistence type="predicted"/>
<dbReference type="PANTHER" id="PTHR34216">
    <property type="match status" value="1"/>
</dbReference>
<dbReference type="Pfam" id="PF01522">
    <property type="entry name" value="Polysacc_deac_1"/>
    <property type="match status" value="1"/>
</dbReference>
<evidence type="ECO:0000256" key="1">
    <source>
        <dbReference type="ARBA" id="ARBA00022729"/>
    </source>
</evidence>
<dbReference type="InterPro" id="IPR051398">
    <property type="entry name" value="Polysacch_Deacetylase"/>
</dbReference>
<reference evidence="4" key="1">
    <citation type="submission" date="2010-03" db="EMBL/GenBank/DDBJ databases">
        <title>The genome sequence of Synergistetes sp. SGP1.</title>
        <authorList>
            <consortium name="metaHIT consortium -- http://www.metahit.eu/"/>
            <person name="Pajon A."/>
            <person name="Turner K."/>
            <person name="Parkhill J."/>
            <person name="Wade W."/>
            <person name="Vartoukian S."/>
        </authorList>
    </citation>
    <scope>NUCLEOTIDE SEQUENCE [LARGE SCALE GENOMIC DNA]</scope>
    <source>
        <strain evidence="4">SGP1</strain>
    </source>
</reference>
<dbReference type="SUPFAM" id="SSF88713">
    <property type="entry name" value="Glycoside hydrolase/deacetylase"/>
    <property type="match status" value="1"/>
</dbReference>
<sequence>MLHRIGEKDPMRLPPNEDMKVSPAFLERFIVDAKCKGFTFLSVSQLHAALTGEGPWPSRSLVLALDDGYRDNLTEGLSLFERHGVPFTIYLSTAFIGSSCVPWWYGLEGLLTSRPALLWEGRTWDVRSVPEKSRLFMQIRGQALLAEQGAEAYVLDLCRDNDYDCGSADGLFLTWDEVRALQAHPLAELGNHGHRHLNLQTVSREAVYREFSLAREEMARQTGCVPAHYAYAYGLFGDEALSVVREMGALTCMTTAPGRVSRGDREKLWALPRFMLYEGMSVDDLLAQSAYVSLRRSLRG</sequence>
<keyword evidence="3" id="KW-0858">Xylan degradation</keyword>
<dbReference type="AlphaFoldDB" id="A0AB94IYL7"/>
<evidence type="ECO:0000313" key="4">
    <source>
        <dbReference type="Proteomes" id="UP000008957"/>
    </source>
</evidence>
<keyword evidence="3" id="KW-0326">Glycosidase</keyword>
<dbReference type="GO" id="GO:0016810">
    <property type="term" value="F:hydrolase activity, acting on carbon-nitrogen (but not peptide) bonds"/>
    <property type="evidence" value="ECO:0007669"/>
    <property type="project" value="InterPro"/>
</dbReference>
<dbReference type="KEGG" id="sbr:SY1_21550"/>
<keyword evidence="3" id="KW-0624">Polysaccharide degradation</keyword>
<keyword evidence="3" id="KW-0119">Carbohydrate metabolism</keyword>
<keyword evidence="3" id="KW-0378">Hydrolase</keyword>
<dbReference type="GO" id="GO:0016798">
    <property type="term" value="F:hydrolase activity, acting on glycosyl bonds"/>
    <property type="evidence" value="ECO:0007669"/>
    <property type="project" value="UniProtKB-KW"/>
</dbReference>
<evidence type="ECO:0000259" key="2">
    <source>
        <dbReference type="PROSITE" id="PS51677"/>
    </source>
</evidence>
<dbReference type="Gene3D" id="3.20.20.370">
    <property type="entry name" value="Glycoside hydrolase/deacetylase"/>
    <property type="match status" value="1"/>
</dbReference>
<accession>A0AB94IYL7</accession>
<dbReference type="PROSITE" id="PS51677">
    <property type="entry name" value="NODB"/>
    <property type="match status" value="1"/>
</dbReference>
<dbReference type="EMBL" id="FP929056">
    <property type="protein sequence ID" value="CBL28882.1"/>
    <property type="molecule type" value="Genomic_DNA"/>
</dbReference>
<dbReference type="GO" id="GO:0045493">
    <property type="term" value="P:xylan catabolic process"/>
    <property type="evidence" value="ECO:0007669"/>
    <property type="project" value="UniProtKB-KW"/>
</dbReference>
<reference evidence="3 4" key="2">
    <citation type="submission" date="2010-03" db="EMBL/GenBank/DDBJ databases">
        <authorList>
            <person name="Pajon A."/>
        </authorList>
    </citation>
    <scope>NUCLEOTIDE SEQUENCE [LARGE SCALE GENOMIC DNA]</scope>
    <source>
        <strain evidence="3 4">SGP1</strain>
    </source>
</reference>
<evidence type="ECO:0000313" key="3">
    <source>
        <dbReference type="EMBL" id="CBL28882.1"/>
    </source>
</evidence>
<dbReference type="PANTHER" id="PTHR34216:SF7">
    <property type="entry name" value="POLY-BETA-1,6-N-ACETYL-D-GLUCOSAMINE N-DEACETYLASE"/>
    <property type="match status" value="1"/>
</dbReference>